<evidence type="ECO:0000313" key="2">
    <source>
        <dbReference type="EMBL" id="RYR31195.1"/>
    </source>
</evidence>
<gene>
    <name evidence="2" type="ORF">Ahy_B01g055988</name>
</gene>
<dbReference type="PANTHER" id="PTHR48011">
    <property type="entry name" value="CCR4-NOT TRANSCRIPTIONAL COMPLEX SUBUNIT CAF120-RELATED"/>
    <property type="match status" value="1"/>
</dbReference>
<sequence>MPCLRRRKGFHGEMFQERPHERGLVEELFGHGFVHAFNEHIDYELELGSSEPLIYTLPWVCWGWNRTIHRQQYLIVVIIQKVQRGNTIARSSISIATTLNSSQAFAVKSANLHRYKQLKTGQEHMWLIWGCSGPFHSPNITWTYLHFQGIMHGDVKRQNDLVIAQGAKITDFDYALKVVADGESVIQDAGVQDTWREVEFSVDVWTLRCVVLEMITEEPLWHYLHDNDPIKVLYRIGFLDEVPEIPSHVSDEGKDFLAKCFKRDPSERGLVEELLRHGFIHTFNEHIDYELELGSFEHLYTSMDMLEIEHDYT</sequence>
<protein>
    <recommendedName>
        <fullName evidence="1">Protein kinase domain-containing protein</fullName>
    </recommendedName>
</protein>
<keyword evidence="3" id="KW-1185">Reference proteome</keyword>
<dbReference type="Proteomes" id="UP000289738">
    <property type="component" value="Chromosome B01"/>
</dbReference>
<dbReference type="AlphaFoldDB" id="A0A445AXM4"/>
<reference evidence="2 3" key="1">
    <citation type="submission" date="2019-01" db="EMBL/GenBank/DDBJ databases">
        <title>Sequencing of cultivated peanut Arachis hypogaea provides insights into genome evolution and oil improvement.</title>
        <authorList>
            <person name="Chen X."/>
        </authorList>
    </citation>
    <scope>NUCLEOTIDE SEQUENCE [LARGE SCALE GENOMIC DNA]</scope>
    <source>
        <strain evidence="3">cv. Fuhuasheng</strain>
        <tissue evidence="2">Leaves</tissue>
    </source>
</reference>
<dbReference type="SMART" id="SM00220">
    <property type="entry name" value="S_TKc"/>
    <property type="match status" value="1"/>
</dbReference>
<dbReference type="SUPFAM" id="SSF56112">
    <property type="entry name" value="Protein kinase-like (PK-like)"/>
    <property type="match status" value="1"/>
</dbReference>
<comment type="caution">
    <text evidence="2">The sequence shown here is derived from an EMBL/GenBank/DDBJ whole genome shotgun (WGS) entry which is preliminary data.</text>
</comment>
<dbReference type="STRING" id="3818.A0A445AXM4"/>
<dbReference type="EMBL" id="SDMP01000011">
    <property type="protein sequence ID" value="RYR31195.1"/>
    <property type="molecule type" value="Genomic_DNA"/>
</dbReference>
<dbReference type="Gene3D" id="1.10.510.10">
    <property type="entry name" value="Transferase(Phosphotransferase) domain 1"/>
    <property type="match status" value="1"/>
</dbReference>
<dbReference type="InterPro" id="IPR011009">
    <property type="entry name" value="Kinase-like_dom_sf"/>
</dbReference>
<dbReference type="InterPro" id="IPR052751">
    <property type="entry name" value="Plant_MAPKKK"/>
</dbReference>
<name>A0A445AXM4_ARAHY</name>
<proteinExistence type="predicted"/>
<dbReference type="GO" id="GO:0007165">
    <property type="term" value="P:signal transduction"/>
    <property type="evidence" value="ECO:0007669"/>
    <property type="project" value="TreeGrafter"/>
</dbReference>
<evidence type="ECO:0000259" key="1">
    <source>
        <dbReference type="PROSITE" id="PS50011"/>
    </source>
</evidence>
<dbReference type="GO" id="GO:0005524">
    <property type="term" value="F:ATP binding"/>
    <property type="evidence" value="ECO:0007669"/>
    <property type="project" value="InterPro"/>
</dbReference>
<dbReference type="PROSITE" id="PS50011">
    <property type="entry name" value="PROTEIN_KINASE_DOM"/>
    <property type="match status" value="1"/>
</dbReference>
<organism evidence="2 3">
    <name type="scientific">Arachis hypogaea</name>
    <name type="common">Peanut</name>
    <dbReference type="NCBI Taxonomy" id="3818"/>
    <lineage>
        <taxon>Eukaryota</taxon>
        <taxon>Viridiplantae</taxon>
        <taxon>Streptophyta</taxon>
        <taxon>Embryophyta</taxon>
        <taxon>Tracheophyta</taxon>
        <taxon>Spermatophyta</taxon>
        <taxon>Magnoliopsida</taxon>
        <taxon>eudicotyledons</taxon>
        <taxon>Gunneridae</taxon>
        <taxon>Pentapetalae</taxon>
        <taxon>rosids</taxon>
        <taxon>fabids</taxon>
        <taxon>Fabales</taxon>
        <taxon>Fabaceae</taxon>
        <taxon>Papilionoideae</taxon>
        <taxon>50 kb inversion clade</taxon>
        <taxon>dalbergioids sensu lato</taxon>
        <taxon>Dalbergieae</taxon>
        <taxon>Pterocarpus clade</taxon>
        <taxon>Arachis</taxon>
    </lineage>
</organism>
<dbReference type="Pfam" id="PF00069">
    <property type="entry name" value="Pkinase"/>
    <property type="match status" value="1"/>
</dbReference>
<dbReference type="PANTHER" id="PTHR48011:SF6">
    <property type="entry name" value="PROTEIN KINASE DOMAIN-CONTAINING PROTEIN"/>
    <property type="match status" value="1"/>
</dbReference>
<accession>A0A445AXM4</accession>
<evidence type="ECO:0000313" key="3">
    <source>
        <dbReference type="Proteomes" id="UP000289738"/>
    </source>
</evidence>
<dbReference type="InterPro" id="IPR000719">
    <property type="entry name" value="Prot_kinase_dom"/>
</dbReference>
<feature type="domain" description="Protein kinase" evidence="1">
    <location>
        <begin position="1"/>
        <end position="280"/>
    </location>
</feature>
<dbReference type="GO" id="GO:0004672">
    <property type="term" value="F:protein kinase activity"/>
    <property type="evidence" value="ECO:0007669"/>
    <property type="project" value="InterPro"/>
</dbReference>